<evidence type="ECO:0000313" key="2">
    <source>
        <dbReference type="EMBL" id="MEX3747182.1"/>
    </source>
</evidence>
<dbReference type="Proteomes" id="UP001558534">
    <property type="component" value="Unassembled WGS sequence"/>
</dbReference>
<protein>
    <submittedName>
        <fullName evidence="2">Uncharacterized protein</fullName>
    </submittedName>
</protein>
<dbReference type="RefSeq" id="WP_368637744.1">
    <property type="nucleotide sequence ID" value="NZ_JBFRHK010000013.1"/>
</dbReference>
<sequence length="127" mass="14371">MKKTLIIISIVLLMLLTACNSSSKVVDDYDTSQLSADFGDDEAYEIGANADGMPVFKNHQKALQQAQIDYKEGFAATAKEHDLKPISQKNYKNYMTYAWQLETKDETVVQQGVMIAKFLDIYENSFE</sequence>
<accession>A0ABV3W1X1</accession>
<feature type="chain" id="PRO_5046514979" evidence="1">
    <location>
        <begin position="24"/>
        <end position="127"/>
    </location>
</feature>
<reference evidence="2 3" key="1">
    <citation type="submission" date="2024-07" db="EMBL/GenBank/DDBJ databases">
        <title>Characterization of a bacterium isolated from hydrolysated instant sea cucumber by whole-genome sequencing and metabolomics.</title>
        <authorList>
            <person name="Luo X."/>
            <person name="Zhang Z."/>
            <person name="Zheng Z."/>
            <person name="Zhang W."/>
            <person name="Ming T."/>
            <person name="Jiao L."/>
            <person name="Su X."/>
            <person name="Kong F."/>
            <person name="Xu J."/>
        </authorList>
    </citation>
    <scope>NUCLEOTIDE SEQUENCE [LARGE SCALE GENOMIC DNA]</scope>
    <source>
        <strain evidence="2 3">XL-2024</strain>
    </source>
</reference>
<evidence type="ECO:0000313" key="3">
    <source>
        <dbReference type="Proteomes" id="UP001558534"/>
    </source>
</evidence>
<dbReference type="PROSITE" id="PS51257">
    <property type="entry name" value="PROKAR_LIPOPROTEIN"/>
    <property type="match status" value="1"/>
</dbReference>
<name>A0ABV3W1X1_9BACI</name>
<keyword evidence="1" id="KW-0732">Signal</keyword>
<organism evidence="2 3">
    <name type="scientific">Lysinibacillus xylanilyticus</name>
    <dbReference type="NCBI Taxonomy" id="582475"/>
    <lineage>
        <taxon>Bacteria</taxon>
        <taxon>Bacillati</taxon>
        <taxon>Bacillota</taxon>
        <taxon>Bacilli</taxon>
        <taxon>Bacillales</taxon>
        <taxon>Bacillaceae</taxon>
        <taxon>Lysinibacillus</taxon>
    </lineage>
</organism>
<keyword evidence="3" id="KW-1185">Reference proteome</keyword>
<gene>
    <name evidence="2" type="ORF">AB1300_18900</name>
</gene>
<evidence type="ECO:0000256" key="1">
    <source>
        <dbReference type="SAM" id="SignalP"/>
    </source>
</evidence>
<proteinExistence type="predicted"/>
<dbReference type="EMBL" id="JBFRHK010000013">
    <property type="protein sequence ID" value="MEX3747182.1"/>
    <property type="molecule type" value="Genomic_DNA"/>
</dbReference>
<comment type="caution">
    <text evidence="2">The sequence shown here is derived from an EMBL/GenBank/DDBJ whole genome shotgun (WGS) entry which is preliminary data.</text>
</comment>
<feature type="signal peptide" evidence="1">
    <location>
        <begin position="1"/>
        <end position="23"/>
    </location>
</feature>